<dbReference type="InterPro" id="IPR036864">
    <property type="entry name" value="Zn2-C6_fun-type_DNA-bd_sf"/>
</dbReference>
<evidence type="ECO:0000259" key="2">
    <source>
        <dbReference type="PROSITE" id="PS50048"/>
    </source>
</evidence>
<protein>
    <recommendedName>
        <fullName evidence="2">Zn(2)-C6 fungal-type domain-containing protein</fullName>
    </recommendedName>
</protein>
<dbReference type="PANTHER" id="PTHR37540:SF9">
    <property type="entry name" value="ZN(2)-C6 FUNGAL-TYPE DOMAIN-CONTAINING PROTEIN"/>
    <property type="match status" value="1"/>
</dbReference>
<evidence type="ECO:0000313" key="3">
    <source>
        <dbReference type="EMBL" id="PMD16040.1"/>
    </source>
</evidence>
<dbReference type="CDD" id="cd00067">
    <property type="entry name" value="GAL4"/>
    <property type="match status" value="1"/>
</dbReference>
<dbReference type="GO" id="GO:0008270">
    <property type="term" value="F:zinc ion binding"/>
    <property type="evidence" value="ECO:0007669"/>
    <property type="project" value="InterPro"/>
</dbReference>
<gene>
    <name evidence="3" type="ORF">NA56DRAFT_607931</name>
</gene>
<dbReference type="InterPro" id="IPR001138">
    <property type="entry name" value="Zn2Cys6_DnaBD"/>
</dbReference>
<accession>A0A2J6PPT8</accession>
<dbReference type="Proteomes" id="UP000235672">
    <property type="component" value="Unassembled WGS sequence"/>
</dbReference>
<feature type="domain" description="Zn(2)-C6 fungal-type" evidence="2">
    <location>
        <begin position="22"/>
        <end position="55"/>
    </location>
</feature>
<dbReference type="GO" id="GO:0000981">
    <property type="term" value="F:DNA-binding transcription factor activity, RNA polymerase II-specific"/>
    <property type="evidence" value="ECO:0007669"/>
    <property type="project" value="InterPro"/>
</dbReference>
<dbReference type="PANTHER" id="PTHR37540">
    <property type="entry name" value="TRANSCRIPTION FACTOR (ACR-2), PUTATIVE-RELATED-RELATED"/>
    <property type="match status" value="1"/>
</dbReference>
<sequence length="514" mass="57922">MQKHPTQRSLVKRPLGKRLSGSCTECRRRKQKCDQARGKPCNHCARRYPPPLCVYESERKSSTVVAVSSDISRHGGVAEEDEKQLKATSKSFFGQLDSVQSNLLRRIWKSEQGGPSTIVGSGTALDDLLFLPIEPTKRNAELLYCFHQSLGLYIATIDGKDPPVAFNRMFLTTIIQSPLAANLPLLSTSCYQAALQGLEVQKCAEVISIESRAMSLVRKYIERNQKDIQVDAILAVFLLIENEWHWCYDDYKVRTHMRGLKEMLRLIGGIKNTSIDPWIRRHITLGDYQIACCTEKELFLLDNQKEDGDLPALASTLTAFDNPLYTSSTRLIDIVEFKDLGLLAVKILDDMKFLTNSLLTTQSAVANPQAIAKFEATALWTYGRVAALPAIAPTPSNSTEDLLYETIRLTAVIYCKAITSHTPFSRISQPALCASLWQTMWLISMSRWKQTPGIFLWVMLVACISLEHKAQRAFLNMNIWVVTLYIDLSSHEVVVGCLNTFLKVQRWIKEAKKA</sequence>
<dbReference type="SMART" id="SM00066">
    <property type="entry name" value="GAL4"/>
    <property type="match status" value="1"/>
</dbReference>
<dbReference type="EMBL" id="KZ613508">
    <property type="protein sequence ID" value="PMD16040.1"/>
    <property type="molecule type" value="Genomic_DNA"/>
</dbReference>
<dbReference type="SUPFAM" id="SSF57701">
    <property type="entry name" value="Zn2/Cys6 DNA-binding domain"/>
    <property type="match status" value="1"/>
</dbReference>
<organism evidence="3 4">
    <name type="scientific">Hyaloscypha hepaticicola</name>
    <dbReference type="NCBI Taxonomy" id="2082293"/>
    <lineage>
        <taxon>Eukaryota</taxon>
        <taxon>Fungi</taxon>
        <taxon>Dikarya</taxon>
        <taxon>Ascomycota</taxon>
        <taxon>Pezizomycotina</taxon>
        <taxon>Leotiomycetes</taxon>
        <taxon>Helotiales</taxon>
        <taxon>Hyaloscyphaceae</taxon>
        <taxon>Hyaloscypha</taxon>
    </lineage>
</organism>
<proteinExistence type="predicted"/>
<dbReference type="Pfam" id="PF00172">
    <property type="entry name" value="Zn_clus"/>
    <property type="match status" value="1"/>
</dbReference>
<reference evidence="3 4" key="1">
    <citation type="submission" date="2016-05" db="EMBL/GenBank/DDBJ databases">
        <title>A degradative enzymes factory behind the ericoid mycorrhizal symbiosis.</title>
        <authorList>
            <consortium name="DOE Joint Genome Institute"/>
            <person name="Martino E."/>
            <person name="Morin E."/>
            <person name="Grelet G."/>
            <person name="Kuo A."/>
            <person name="Kohler A."/>
            <person name="Daghino S."/>
            <person name="Barry K."/>
            <person name="Choi C."/>
            <person name="Cichocki N."/>
            <person name="Clum A."/>
            <person name="Copeland A."/>
            <person name="Hainaut M."/>
            <person name="Haridas S."/>
            <person name="Labutti K."/>
            <person name="Lindquist E."/>
            <person name="Lipzen A."/>
            <person name="Khouja H.-R."/>
            <person name="Murat C."/>
            <person name="Ohm R."/>
            <person name="Olson A."/>
            <person name="Spatafora J."/>
            <person name="Veneault-Fourrey C."/>
            <person name="Henrissat B."/>
            <person name="Grigoriev I."/>
            <person name="Martin F."/>
            <person name="Perotto S."/>
        </authorList>
    </citation>
    <scope>NUCLEOTIDE SEQUENCE [LARGE SCALE GENOMIC DNA]</scope>
    <source>
        <strain evidence="3 4">UAMH 7357</strain>
    </source>
</reference>
<dbReference type="PROSITE" id="PS00463">
    <property type="entry name" value="ZN2_CY6_FUNGAL_1"/>
    <property type="match status" value="1"/>
</dbReference>
<dbReference type="AlphaFoldDB" id="A0A2J6PPT8"/>
<keyword evidence="4" id="KW-1185">Reference proteome</keyword>
<dbReference type="Gene3D" id="4.10.240.10">
    <property type="entry name" value="Zn(2)-C6 fungal-type DNA-binding domain"/>
    <property type="match status" value="1"/>
</dbReference>
<evidence type="ECO:0000256" key="1">
    <source>
        <dbReference type="ARBA" id="ARBA00023242"/>
    </source>
</evidence>
<name>A0A2J6PPT8_9HELO</name>
<evidence type="ECO:0000313" key="4">
    <source>
        <dbReference type="Proteomes" id="UP000235672"/>
    </source>
</evidence>
<keyword evidence="1" id="KW-0539">Nucleus</keyword>
<dbReference type="OrthoDB" id="415825at2759"/>
<dbReference type="PROSITE" id="PS50048">
    <property type="entry name" value="ZN2_CY6_FUNGAL_2"/>
    <property type="match status" value="1"/>
</dbReference>